<name>A0ABV1VVQ7_9ACTN</name>
<protein>
    <submittedName>
        <fullName evidence="2">Uncharacterized protein</fullName>
    </submittedName>
</protein>
<keyword evidence="3" id="KW-1185">Reference proteome</keyword>
<sequence length="226" mass="24533">MSTPEIVHACPLPGQGLMPCCGRPPGEVTNHRVSTDPARVTCRERQTAELQVDTDRGESPFGWSGQTAAAGPADQPPANPDDGGGILPPFSGDDAECPKCLHPEADTEYRLSLPVRCLDAFNGRHRPGPQPERLQRTCGRCGYQWDEALAVGEPGMTVDALAHAVDNASPYPYDLPREVCVFMARQLLEMCHVRARPDHALWRYDPGRPQPTVQPQPAPDPNGESA</sequence>
<feature type="compositionally biased region" description="Pro residues" evidence="1">
    <location>
        <begin position="208"/>
        <end position="220"/>
    </location>
</feature>
<feature type="compositionally biased region" description="Basic and acidic residues" evidence="1">
    <location>
        <begin position="43"/>
        <end position="58"/>
    </location>
</feature>
<accession>A0ABV1VVQ7</accession>
<gene>
    <name evidence="2" type="ORF">ABT317_02990</name>
</gene>
<organism evidence="2 3">
    <name type="scientific">Streptomyces carpinensis</name>
    <dbReference type="NCBI Taxonomy" id="66369"/>
    <lineage>
        <taxon>Bacteria</taxon>
        <taxon>Bacillati</taxon>
        <taxon>Actinomycetota</taxon>
        <taxon>Actinomycetes</taxon>
        <taxon>Kitasatosporales</taxon>
        <taxon>Streptomycetaceae</taxon>
        <taxon>Streptomyces</taxon>
    </lineage>
</organism>
<reference evidence="2 3" key="1">
    <citation type="submission" date="2024-06" db="EMBL/GenBank/DDBJ databases">
        <title>The Natural Products Discovery Center: Release of the First 8490 Sequenced Strains for Exploring Actinobacteria Biosynthetic Diversity.</title>
        <authorList>
            <person name="Kalkreuter E."/>
            <person name="Kautsar S.A."/>
            <person name="Yang D."/>
            <person name="Bader C.D."/>
            <person name="Teijaro C.N."/>
            <person name="Fluegel L."/>
            <person name="Davis C.M."/>
            <person name="Simpson J.R."/>
            <person name="Lauterbach L."/>
            <person name="Steele A.D."/>
            <person name="Gui C."/>
            <person name="Meng S."/>
            <person name="Li G."/>
            <person name="Viehrig K."/>
            <person name="Ye F."/>
            <person name="Su P."/>
            <person name="Kiefer A.F."/>
            <person name="Nichols A."/>
            <person name="Cepeda A.J."/>
            <person name="Yan W."/>
            <person name="Fan B."/>
            <person name="Jiang Y."/>
            <person name="Adhikari A."/>
            <person name="Zheng C.-J."/>
            <person name="Schuster L."/>
            <person name="Cowan T.M."/>
            <person name="Smanski M.J."/>
            <person name="Chevrette M.G."/>
            <person name="De Carvalho L.P.S."/>
            <person name="Shen B."/>
        </authorList>
    </citation>
    <scope>NUCLEOTIDE SEQUENCE [LARGE SCALE GENOMIC DNA]</scope>
    <source>
        <strain evidence="2 3">NPDC000634</strain>
    </source>
</reference>
<evidence type="ECO:0000313" key="2">
    <source>
        <dbReference type="EMBL" id="MER6976032.1"/>
    </source>
</evidence>
<feature type="region of interest" description="Disordered" evidence="1">
    <location>
        <begin position="43"/>
        <end position="89"/>
    </location>
</feature>
<evidence type="ECO:0000256" key="1">
    <source>
        <dbReference type="SAM" id="MobiDB-lite"/>
    </source>
</evidence>
<proteinExistence type="predicted"/>
<dbReference type="EMBL" id="JBEPCU010000019">
    <property type="protein sequence ID" value="MER6976032.1"/>
    <property type="molecule type" value="Genomic_DNA"/>
</dbReference>
<dbReference type="RefSeq" id="WP_143668085.1">
    <property type="nucleotide sequence ID" value="NZ_MUBM01000165.1"/>
</dbReference>
<feature type="region of interest" description="Disordered" evidence="1">
    <location>
        <begin position="202"/>
        <end position="226"/>
    </location>
</feature>
<comment type="caution">
    <text evidence="2">The sequence shown here is derived from an EMBL/GenBank/DDBJ whole genome shotgun (WGS) entry which is preliminary data.</text>
</comment>
<dbReference type="Proteomes" id="UP001458415">
    <property type="component" value="Unassembled WGS sequence"/>
</dbReference>
<evidence type="ECO:0000313" key="3">
    <source>
        <dbReference type="Proteomes" id="UP001458415"/>
    </source>
</evidence>